<accession>A0A6V8N7N4</accession>
<dbReference type="Proteomes" id="UP000587586">
    <property type="component" value="Unassembled WGS sequence"/>
</dbReference>
<reference evidence="2" key="1">
    <citation type="submission" date="2020-06" db="EMBL/GenBank/DDBJ databases">
        <title>Draft genomic sequecing of Geomonas sp. Red745.</title>
        <authorList>
            <person name="Itoh H."/>
            <person name="Xu Z.X."/>
            <person name="Ushijima N."/>
            <person name="Masuda Y."/>
            <person name="Shiratori Y."/>
            <person name="Senoo K."/>
        </authorList>
    </citation>
    <scope>NUCLEOTIDE SEQUENCE [LARGE SCALE GENOMIC DNA]</scope>
    <source>
        <strain evidence="2">Red745</strain>
    </source>
</reference>
<dbReference type="EMBL" id="BLXZ01000004">
    <property type="protein sequence ID" value="GFO68572.1"/>
    <property type="molecule type" value="Genomic_DNA"/>
</dbReference>
<name>A0A6V8N7N4_9BACT</name>
<keyword evidence="2" id="KW-1185">Reference proteome</keyword>
<protein>
    <recommendedName>
        <fullName evidence="3">DUF2922 domain-containing protein</fullName>
    </recommendedName>
</protein>
<dbReference type="AlphaFoldDB" id="A0A6V8N7N4"/>
<gene>
    <name evidence="1" type="ORF">GMLC_21510</name>
</gene>
<sequence length="76" mass="8226">MSNRPKLMVAVRIEMYDGSVRRESVAIPATDPAAACRAVAALARGNFSAKYARPAVFADIDPHQIEDITVQFLGHA</sequence>
<evidence type="ECO:0000313" key="1">
    <source>
        <dbReference type="EMBL" id="GFO68572.1"/>
    </source>
</evidence>
<dbReference type="RefSeq" id="WP_183361122.1">
    <property type="nucleotide sequence ID" value="NZ_BLXZ01000004.1"/>
</dbReference>
<proteinExistence type="predicted"/>
<evidence type="ECO:0000313" key="2">
    <source>
        <dbReference type="Proteomes" id="UP000587586"/>
    </source>
</evidence>
<evidence type="ECO:0008006" key="3">
    <source>
        <dbReference type="Google" id="ProtNLM"/>
    </source>
</evidence>
<comment type="caution">
    <text evidence="1">The sequence shown here is derived from an EMBL/GenBank/DDBJ whole genome shotgun (WGS) entry which is preliminary data.</text>
</comment>
<organism evidence="1 2">
    <name type="scientific">Geomonas limicola</name>
    <dbReference type="NCBI Taxonomy" id="2740186"/>
    <lineage>
        <taxon>Bacteria</taxon>
        <taxon>Pseudomonadati</taxon>
        <taxon>Thermodesulfobacteriota</taxon>
        <taxon>Desulfuromonadia</taxon>
        <taxon>Geobacterales</taxon>
        <taxon>Geobacteraceae</taxon>
        <taxon>Geomonas</taxon>
    </lineage>
</organism>